<accession>A0AAW1KY01</accession>
<reference evidence="3" key="1">
    <citation type="submission" date="2024-03" db="EMBL/GenBank/DDBJ databases">
        <title>WGS assembly of Saponaria officinalis var. Norfolk2.</title>
        <authorList>
            <person name="Jenkins J."/>
            <person name="Shu S."/>
            <person name="Grimwood J."/>
            <person name="Barry K."/>
            <person name="Goodstein D."/>
            <person name="Schmutz J."/>
            <person name="Leebens-Mack J."/>
            <person name="Osbourn A."/>
        </authorList>
    </citation>
    <scope>NUCLEOTIDE SEQUENCE [LARGE SCALE GENOMIC DNA]</scope>
    <source>
        <strain evidence="3">JIC</strain>
    </source>
</reference>
<comment type="caution">
    <text evidence="3">The sequence shown here is derived from an EMBL/GenBank/DDBJ whole genome shotgun (WGS) entry which is preliminary data.</text>
</comment>
<name>A0AAW1KY01_SAPOF</name>
<keyword evidence="2" id="KW-0472">Membrane</keyword>
<proteinExistence type="predicted"/>
<evidence type="ECO:0000313" key="4">
    <source>
        <dbReference type="Proteomes" id="UP001443914"/>
    </source>
</evidence>
<evidence type="ECO:0000256" key="2">
    <source>
        <dbReference type="SAM" id="Phobius"/>
    </source>
</evidence>
<feature type="region of interest" description="Disordered" evidence="1">
    <location>
        <begin position="28"/>
        <end position="79"/>
    </location>
</feature>
<protein>
    <submittedName>
        <fullName evidence="3">Uncharacterized protein</fullName>
    </submittedName>
</protein>
<dbReference type="Proteomes" id="UP001443914">
    <property type="component" value="Unassembled WGS sequence"/>
</dbReference>
<organism evidence="3 4">
    <name type="scientific">Saponaria officinalis</name>
    <name type="common">Common soapwort</name>
    <name type="synonym">Lychnis saponaria</name>
    <dbReference type="NCBI Taxonomy" id="3572"/>
    <lineage>
        <taxon>Eukaryota</taxon>
        <taxon>Viridiplantae</taxon>
        <taxon>Streptophyta</taxon>
        <taxon>Embryophyta</taxon>
        <taxon>Tracheophyta</taxon>
        <taxon>Spermatophyta</taxon>
        <taxon>Magnoliopsida</taxon>
        <taxon>eudicotyledons</taxon>
        <taxon>Gunneridae</taxon>
        <taxon>Pentapetalae</taxon>
        <taxon>Caryophyllales</taxon>
        <taxon>Caryophyllaceae</taxon>
        <taxon>Caryophylleae</taxon>
        <taxon>Saponaria</taxon>
    </lineage>
</organism>
<evidence type="ECO:0000313" key="3">
    <source>
        <dbReference type="EMBL" id="KAK9725758.1"/>
    </source>
</evidence>
<dbReference type="EMBL" id="JBDFQZ010000005">
    <property type="protein sequence ID" value="KAK9725758.1"/>
    <property type="molecule type" value="Genomic_DNA"/>
</dbReference>
<evidence type="ECO:0000256" key="1">
    <source>
        <dbReference type="SAM" id="MobiDB-lite"/>
    </source>
</evidence>
<keyword evidence="2" id="KW-0812">Transmembrane</keyword>
<feature type="transmembrane region" description="Helical" evidence="2">
    <location>
        <begin position="87"/>
        <end position="108"/>
    </location>
</feature>
<sequence>MISSYDLYDHHHHRGHSHIAPTLAPEYHHKQHHHRQHHHRHAPTPSSENDRGHHGYSPIVTPTPIPENQHGYRDNSPAFAPAPAPSAAALLLPKKLLFLFILIALFLIY</sequence>
<keyword evidence="4" id="KW-1185">Reference proteome</keyword>
<feature type="compositionally biased region" description="Basic residues" evidence="1">
    <location>
        <begin position="29"/>
        <end position="42"/>
    </location>
</feature>
<dbReference type="AlphaFoldDB" id="A0AAW1KY01"/>
<keyword evidence="2" id="KW-1133">Transmembrane helix</keyword>
<gene>
    <name evidence="3" type="ORF">RND81_05G167200</name>
</gene>